<comment type="similarity">
    <text evidence="9">Belongs to the adaptor complexes medium subunit family.</text>
</comment>
<evidence type="ECO:0000313" key="12">
    <source>
        <dbReference type="Proteomes" id="UP001360560"/>
    </source>
</evidence>
<dbReference type="PIRSF" id="PIRSF005992">
    <property type="entry name" value="Clathrin_mu"/>
    <property type="match status" value="1"/>
</dbReference>
<keyword evidence="6" id="KW-0168">Coated pit</keyword>
<dbReference type="GeneID" id="90070769"/>
<keyword evidence="5" id="KW-0472">Membrane</keyword>
<dbReference type="GO" id="GO:0006886">
    <property type="term" value="P:intracellular protein transport"/>
    <property type="evidence" value="ECO:0007669"/>
    <property type="project" value="UniProtKB-UniRule"/>
</dbReference>
<evidence type="ECO:0000256" key="2">
    <source>
        <dbReference type="ARBA" id="ARBA00022448"/>
    </source>
</evidence>
<dbReference type="SUPFAM" id="SSF49447">
    <property type="entry name" value="Second domain of Mu2 adaptin subunit (ap50) of ap2 adaptor"/>
    <property type="match status" value="1"/>
</dbReference>
<dbReference type="InterPro" id="IPR011012">
    <property type="entry name" value="Longin-like_dom_sf"/>
</dbReference>
<comment type="caution">
    <text evidence="11">The sequence shown here is derived from an EMBL/GenBank/DDBJ whole genome shotgun (WGS) entry which is preliminary data.</text>
</comment>
<dbReference type="Gene3D" id="2.60.40.1170">
    <property type="entry name" value="Mu homology domain, subdomain B"/>
    <property type="match status" value="2"/>
</dbReference>
<evidence type="ECO:0000256" key="4">
    <source>
        <dbReference type="ARBA" id="ARBA00022927"/>
    </source>
</evidence>
<keyword evidence="7" id="KW-0968">Cytoplasmic vesicle</keyword>
<sequence>MIEICQRYQQLVLIAHGNTVMITAFFIFNRKGDILISKLFRDNIRHNIAEVFRIQVISSNEIRSPILTLGSTTFLHIKSNGLWFVAVARSNQDASIIFEFLNKFRQLLETSLCGHRKNSANSSDGSRVNDVAKNVSHYINAVSTSDGHLCEDDITNNFTVVYELLDQAIEFGYPQNMEFGVLQRFLSTPVYGSSNSGSSLISKVTSPNLLRSPDLNRHNTAATSEDLQFVGDVGWRRPGIKYRKNEIFLWVNEEINVLMNANGTVLQSYVNGNIQMKTKLTGMPVCRFGLNDSLIMNETKSGNPLEHYDVPNTAAIPKAASDKVVLEDCKFHQCVELDKFDSDRLIHFVPPDDEFELMKYRCTENINLPFLISPQIQESGKTLFNFNISMKSLFPPKLFATNVVIKIPVPPGSIKANLESTGGKARFSTEECAVIWKLNKVTGQDQLVLQGSVDIVPGSVTKTTQSDTTLSPTLNDFKSPILSQNALGWSRPPILVSFNLDMFSASGLVVRYLKVQEKSNYTTMKFIKYITQAGTYEIRY</sequence>
<feature type="domain" description="MHD" evidence="10">
    <location>
        <begin position="244"/>
        <end position="539"/>
    </location>
</feature>
<keyword evidence="4 9" id="KW-0653">Protein transport</keyword>
<dbReference type="GO" id="GO:0005905">
    <property type="term" value="C:clathrin-coated pit"/>
    <property type="evidence" value="ECO:0007669"/>
    <property type="project" value="UniProtKB-KW"/>
</dbReference>
<keyword evidence="12" id="KW-1185">Reference proteome</keyword>
<reference evidence="11 12" key="1">
    <citation type="journal article" date="2023" name="Elife">
        <title>Identification of key yeast species and microbe-microbe interactions impacting larval growth of Drosophila in the wild.</title>
        <authorList>
            <person name="Mure A."/>
            <person name="Sugiura Y."/>
            <person name="Maeda R."/>
            <person name="Honda K."/>
            <person name="Sakurai N."/>
            <person name="Takahashi Y."/>
            <person name="Watada M."/>
            <person name="Katoh T."/>
            <person name="Gotoh A."/>
            <person name="Gotoh Y."/>
            <person name="Taniguchi I."/>
            <person name="Nakamura K."/>
            <person name="Hayashi T."/>
            <person name="Katayama T."/>
            <person name="Uemura T."/>
            <person name="Hattori Y."/>
        </authorList>
    </citation>
    <scope>NUCLEOTIDE SEQUENCE [LARGE SCALE GENOMIC DNA]</scope>
    <source>
        <strain evidence="11 12">SC-9</strain>
    </source>
</reference>
<dbReference type="GO" id="GO:0030131">
    <property type="term" value="C:clathrin adaptor complex"/>
    <property type="evidence" value="ECO:0007669"/>
    <property type="project" value="UniProtKB-UniRule"/>
</dbReference>
<evidence type="ECO:0000259" key="10">
    <source>
        <dbReference type="PROSITE" id="PS51072"/>
    </source>
</evidence>
<dbReference type="SUPFAM" id="SSF64356">
    <property type="entry name" value="SNARE-like"/>
    <property type="match status" value="2"/>
</dbReference>
<evidence type="ECO:0000256" key="6">
    <source>
        <dbReference type="ARBA" id="ARBA00023176"/>
    </source>
</evidence>
<evidence type="ECO:0000256" key="9">
    <source>
        <dbReference type="PIRNR" id="PIRNR005992"/>
    </source>
</evidence>
<dbReference type="InterPro" id="IPR036168">
    <property type="entry name" value="AP2_Mu_C_sf"/>
</dbReference>
<evidence type="ECO:0000256" key="8">
    <source>
        <dbReference type="ARBA" id="ARBA00037878"/>
    </source>
</evidence>
<comment type="subcellular location">
    <subcellularLocation>
        <location evidence="1">Cytoplasmic vesicle membrane</location>
    </subcellularLocation>
    <subcellularLocation>
        <location evidence="8">Membrane</location>
        <location evidence="8">Coated pit</location>
    </subcellularLocation>
</comment>
<keyword evidence="3" id="KW-0254">Endocytosis</keyword>
<dbReference type="GO" id="GO:0006897">
    <property type="term" value="P:endocytosis"/>
    <property type="evidence" value="ECO:0007669"/>
    <property type="project" value="UniProtKB-KW"/>
</dbReference>
<dbReference type="PROSITE" id="PS51072">
    <property type="entry name" value="MHD"/>
    <property type="match status" value="1"/>
</dbReference>
<dbReference type="PANTHER" id="PTHR10529">
    <property type="entry name" value="AP COMPLEX SUBUNIT MU"/>
    <property type="match status" value="1"/>
</dbReference>
<dbReference type="CDD" id="cd09251">
    <property type="entry name" value="AP-2_Mu2_Cterm"/>
    <property type="match status" value="1"/>
</dbReference>
<dbReference type="EMBL" id="BTFZ01000001">
    <property type="protein sequence ID" value="GMM32790.1"/>
    <property type="molecule type" value="Genomic_DNA"/>
</dbReference>
<dbReference type="InterPro" id="IPR001392">
    <property type="entry name" value="Clathrin_mu"/>
</dbReference>
<dbReference type="Gene3D" id="3.30.450.60">
    <property type="match status" value="1"/>
</dbReference>
<evidence type="ECO:0000256" key="1">
    <source>
        <dbReference type="ARBA" id="ARBA00004156"/>
    </source>
</evidence>
<dbReference type="InterPro" id="IPR050431">
    <property type="entry name" value="Adaptor_comp_med_subunit"/>
</dbReference>
<dbReference type="AlphaFoldDB" id="A0AAV5QEA8"/>
<evidence type="ECO:0000256" key="5">
    <source>
        <dbReference type="ARBA" id="ARBA00023136"/>
    </source>
</evidence>
<dbReference type="CDD" id="cd14836">
    <property type="entry name" value="AP2_Mu_N"/>
    <property type="match status" value="1"/>
</dbReference>
<dbReference type="InterPro" id="IPR028565">
    <property type="entry name" value="MHD"/>
</dbReference>
<evidence type="ECO:0000256" key="7">
    <source>
        <dbReference type="ARBA" id="ARBA00023329"/>
    </source>
</evidence>
<dbReference type="GO" id="GO:0030659">
    <property type="term" value="C:cytoplasmic vesicle membrane"/>
    <property type="evidence" value="ECO:0007669"/>
    <property type="project" value="UniProtKB-SubCell"/>
</dbReference>
<dbReference type="InterPro" id="IPR043532">
    <property type="entry name" value="AP2_Mu_N"/>
</dbReference>
<evidence type="ECO:0000313" key="11">
    <source>
        <dbReference type="EMBL" id="GMM32790.1"/>
    </source>
</evidence>
<dbReference type="InterPro" id="IPR043512">
    <property type="entry name" value="Mu2_C"/>
</dbReference>
<dbReference type="Proteomes" id="UP001360560">
    <property type="component" value="Unassembled WGS sequence"/>
</dbReference>
<accession>A0AAV5QEA8</accession>
<dbReference type="RefSeq" id="XP_064849790.1">
    <property type="nucleotide sequence ID" value="XM_064993718.1"/>
</dbReference>
<evidence type="ECO:0000256" key="3">
    <source>
        <dbReference type="ARBA" id="ARBA00022583"/>
    </source>
</evidence>
<name>A0AAV5QEA8_9ASCO</name>
<keyword evidence="2 9" id="KW-0813">Transport</keyword>
<gene>
    <name evidence="11" type="ORF">DASC09_001150</name>
</gene>
<dbReference type="Pfam" id="PF00928">
    <property type="entry name" value="Adap_comp_sub"/>
    <property type="match status" value="1"/>
</dbReference>
<proteinExistence type="inferred from homology"/>
<protein>
    <submittedName>
        <fullName evidence="11">Apm4 protein</fullName>
    </submittedName>
</protein>
<organism evidence="11 12">
    <name type="scientific">Saccharomycopsis crataegensis</name>
    <dbReference type="NCBI Taxonomy" id="43959"/>
    <lineage>
        <taxon>Eukaryota</taxon>
        <taxon>Fungi</taxon>
        <taxon>Dikarya</taxon>
        <taxon>Ascomycota</taxon>
        <taxon>Saccharomycotina</taxon>
        <taxon>Saccharomycetes</taxon>
        <taxon>Saccharomycopsidaceae</taxon>
        <taxon>Saccharomycopsis</taxon>
    </lineage>
</organism>